<dbReference type="Proteomes" id="UP000198705">
    <property type="component" value="Unassembled WGS sequence"/>
</dbReference>
<name>A0A1I5C567_9FLAO</name>
<feature type="compositionally biased region" description="Acidic residues" evidence="1">
    <location>
        <begin position="139"/>
        <end position="150"/>
    </location>
</feature>
<feature type="region of interest" description="Disordered" evidence="1">
    <location>
        <begin position="139"/>
        <end position="220"/>
    </location>
</feature>
<evidence type="ECO:0008006" key="4">
    <source>
        <dbReference type="Google" id="ProtNLM"/>
    </source>
</evidence>
<accession>A0A1I5C567</accession>
<dbReference type="EMBL" id="FOVN01000004">
    <property type="protein sequence ID" value="SFN82159.1"/>
    <property type="molecule type" value="Genomic_DNA"/>
</dbReference>
<dbReference type="STRING" id="649333.SAMN04487989_104215"/>
<sequence>MRKLLLVLLTSSILTSCDDGDIINVEFDFDDTFLACGELVFYQIKENPFESLSLQITNPALTLEDLIAVDDDGNLIVDEEIVINIENAGNQFNYRSYNGNPAALFCNDVPPSDIQINEDLSSNSGSAFINVSLVEDDNDGIPAELEDANLDGDFNPATDPTDTDGDGLPDYIDVDDDGDNVLTSVEIADDNLDGDDDPLTNPRDTDGDGIPNYLDPDDDNDGTLTIDEENAATLDQNPANDFTNPNIADYLNPVESASLPATAYRPHAINQVFTITLRVTDITFPTITQDAFNMGTLNDSRLNETRLVTPEF</sequence>
<feature type="compositionally biased region" description="Acidic residues" evidence="1">
    <location>
        <begin position="187"/>
        <end position="198"/>
    </location>
</feature>
<dbReference type="PROSITE" id="PS51257">
    <property type="entry name" value="PROKAR_LIPOPROTEIN"/>
    <property type="match status" value="1"/>
</dbReference>
<protein>
    <recommendedName>
        <fullName evidence="4">Thrombospondin type 3 repeat-containing protein</fullName>
    </recommendedName>
</protein>
<reference evidence="3" key="1">
    <citation type="submission" date="2016-10" db="EMBL/GenBank/DDBJ databases">
        <authorList>
            <person name="Varghese N."/>
            <person name="Submissions S."/>
        </authorList>
    </citation>
    <scope>NUCLEOTIDE SEQUENCE [LARGE SCALE GENOMIC DNA]</scope>
    <source>
        <strain evidence="3">DSM 23925</strain>
    </source>
</reference>
<proteinExistence type="predicted"/>
<feature type="compositionally biased region" description="Acidic residues" evidence="1">
    <location>
        <begin position="161"/>
        <end position="179"/>
    </location>
</feature>
<gene>
    <name evidence="2" type="ORF">SAMN04487989_104215</name>
</gene>
<organism evidence="2 3">
    <name type="scientific">Bizionia echini</name>
    <dbReference type="NCBI Taxonomy" id="649333"/>
    <lineage>
        <taxon>Bacteria</taxon>
        <taxon>Pseudomonadati</taxon>
        <taxon>Bacteroidota</taxon>
        <taxon>Flavobacteriia</taxon>
        <taxon>Flavobacteriales</taxon>
        <taxon>Flavobacteriaceae</taxon>
        <taxon>Bizionia</taxon>
    </lineage>
</organism>
<keyword evidence="3" id="KW-1185">Reference proteome</keyword>
<evidence type="ECO:0000313" key="3">
    <source>
        <dbReference type="Proteomes" id="UP000198705"/>
    </source>
</evidence>
<dbReference type="OrthoDB" id="1159446at2"/>
<dbReference type="AlphaFoldDB" id="A0A1I5C567"/>
<evidence type="ECO:0000256" key="1">
    <source>
        <dbReference type="SAM" id="MobiDB-lite"/>
    </source>
</evidence>
<evidence type="ECO:0000313" key="2">
    <source>
        <dbReference type="EMBL" id="SFN82159.1"/>
    </source>
</evidence>
<dbReference type="RefSeq" id="WP_092208570.1">
    <property type="nucleotide sequence ID" value="NZ_FOVN01000004.1"/>
</dbReference>